<dbReference type="SMART" id="SM00862">
    <property type="entry name" value="Trans_reg_C"/>
    <property type="match status" value="1"/>
</dbReference>
<dbReference type="RefSeq" id="WP_342596463.1">
    <property type="nucleotide sequence ID" value="NZ_CP151919.1"/>
</dbReference>
<evidence type="ECO:0000256" key="5">
    <source>
        <dbReference type="ARBA" id="ARBA00023163"/>
    </source>
</evidence>
<dbReference type="PROSITE" id="PS51755">
    <property type="entry name" value="OMPR_PHOB"/>
    <property type="match status" value="1"/>
</dbReference>
<dbReference type="PANTHER" id="PTHR48111:SF1">
    <property type="entry name" value="TWO-COMPONENT RESPONSE REGULATOR ORR33"/>
    <property type="match status" value="1"/>
</dbReference>
<dbReference type="SUPFAM" id="SSF52172">
    <property type="entry name" value="CheY-like"/>
    <property type="match status" value="1"/>
</dbReference>
<evidence type="ECO:0000256" key="4">
    <source>
        <dbReference type="ARBA" id="ARBA00023125"/>
    </source>
</evidence>
<feature type="DNA-binding region" description="OmpR/PhoB-type" evidence="7">
    <location>
        <begin position="133"/>
        <end position="232"/>
    </location>
</feature>
<protein>
    <submittedName>
        <fullName evidence="10">Response regulator transcription factor</fullName>
    </submittedName>
</protein>
<proteinExistence type="predicted"/>
<evidence type="ECO:0000256" key="6">
    <source>
        <dbReference type="PROSITE-ProRule" id="PRU00169"/>
    </source>
</evidence>
<reference evidence="10 11" key="1">
    <citation type="submission" date="2024-04" db="EMBL/GenBank/DDBJ databases">
        <title>Salinicola lusitanus LLJ914,a marine bacterium isolated from the Okinawa Trough.</title>
        <authorList>
            <person name="Li J."/>
        </authorList>
    </citation>
    <scope>NUCLEOTIDE SEQUENCE [LARGE SCALE GENOMIC DNA]</scope>
    <source>
        <strain evidence="10 11">LLJ914</strain>
    </source>
</reference>
<dbReference type="InterPro" id="IPR011006">
    <property type="entry name" value="CheY-like_superfamily"/>
</dbReference>
<dbReference type="SMART" id="SM00448">
    <property type="entry name" value="REC"/>
    <property type="match status" value="1"/>
</dbReference>
<dbReference type="InterPro" id="IPR001789">
    <property type="entry name" value="Sig_transdc_resp-reg_receiver"/>
</dbReference>
<feature type="domain" description="Response regulatory" evidence="8">
    <location>
        <begin position="7"/>
        <end position="120"/>
    </location>
</feature>
<accession>A0ABZ3CZA5</accession>
<evidence type="ECO:0000256" key="7">
    <source>
        <dbReference type="PROSITE-ProRule" id="PRU01091"/>
    </source>
</evidence>
<dbReference type="SUPFAM" id="SSF46894">
    <property type="entry name" value="C-terminal effector domain of the bipartite response regulators"/>
    <property type="match status" value="1"/>
</dbReference>
<dbReference type="InterPro" id="IPR016032">
    <property type="entry name" value="Sig_transdc_resp-reg_C-effctor"/>
</dbReference>
<evidence type="ECO:0000313" key="10">
    <source>
        <dbReference type="EMBL" id="XAD56405.1"/>
    </source>
</evidence>
<keyword evidence="11" id="KW-1185">Reference proteome</keyword>
<keyword evidence="1 6" id="KW-0597">Phosphoprotein</keyword>
<feature type="domain" description="OmpR/PhoB-type" evidence="9">
    <location>
        <begin position="133"/>
        <end position="232"/>
    </location>
</feature>
<sequence length="235" mass="26076">MIESLPRIAVVEDNEDLREELLFYLNHKGFPAWGTGSAESFWKLLHRQDVDIVLVDLGLPGEDGFSIVQFLHELQGYGSIVITARGDQQDRLRGLNLGADLFLVKPINFAQLADALVQLNRRLKHGATTESRAAEPGWQGWSLSPSGERLLGPGGKALPLSRQESALLSILLTSTNQVFTRQALHDLMFEHAAEPDLHRIDVILSRLRQKARREDVLIPIRTIFGRGIVFAGSAG</sequence>
<dbReference type="CDD" id="cd00383">
    <property type="entry name" value="trans_reg_C"/>
    <property type="match status" value="1"/>
</dbReference>
<keyword evidence="3" id="KW-0805">Transcription regulation</keyword>
<dbReference type="InterPro" id="IPR001867">
    <property type="entry name" value="OmpR/PhoB-type_DNA-bd"/>
</dbReference>
<evidence type="ECO:0000256" key="2">
    <source>
        <dbReference type="ARBA" id="ARBA00023012"/>
    </source>
</evidence>
<evidence type="ECO:0000313" key="11">
    <source>
        <dbReference type="Proteomes" id="UP001453229"/>
    </source>
</evidence>
<dbReference type="InterPro" id="IPR039420">
    <property type="entry name" value="WalR-like"/>
</dbReference>
<dbReference type="Gene3D" id="1.10.10.10">
    <property type="entry name" value="Winged helix-like DNA-binding domain superfamily/Winged helix DNA-binding domain"/>
    <property type="match status" value="1"/>
</dbReference>
<dbReference type="InterPro" id="IPR036388">
    <property type="entry name" value="WH-like_DNA-bd_sf"/>
</dbReference>
<evidence type="ECO:0000259" key="8">
    <source>
        <dbReference type="PROSITE" id="PS50110"/>
    </source>
</evidence>
<dbReference type="Pfam" id="PF00072">
    <property type="entry name" value="Response_reg"/>
    <property type="match status" value="1"/>
</dbReference>
<evidence type="ECO:0000256" key="3">
    <source>
        <dbReference type="ARBA" id="ARBA00023015"/>
    </source>
</evidence>
<dbReference type="EMBL" id="CP151919">
    <property type="protein sequence ID" value="XAD56405.1"/>
    <property type="molecule type" value="Genomic_DNA"/>
</dbReference>
<dbReference type="PROSITE" id="PS50110">
    <property type="entry name" value="RESPONSE_REGULATORY"/>
    <property type="match status" value="1"/>
</dbReference>
<keyword evidence="5" id="KW-0804">Transcription</keyword>
<organism evidence="10 11">
    <name type="scientific">Salinicola lusitanus</name>
    <dbReference type="NCBI Taxonomy" id="1949085"/>
    <lineage>
        <taxon>Bacteria</taxon>
        <taxon>Pseudomonadati</taxon>
        <taxon>Pseudomonadota</taxon>
        <taxon>Gammaproteobacteria</taxon>
        <taxon>Oceanospirillales</taxon>
        <taxon>Halomonadaceae</taxon>
        <taxon>Salinicola</taxon>
    </lineage>
</organism>
<keyword evidence="2" id="KW-0902">Two-component regulatory system</keyword>
<dbReference type="Gene3D" id="3.40.50.2300">
    <property type="match status" value="1"/>
</dbReference>
<evidence type="ECO:0000259" key="9">
    <source>
        <dbReference type="PROSITE" id="PS51755"/>
    </source>
</evidence>
<feature type="modified residue" description="4-aspartylphosphate" evidence="6">
    <location>
        <position position="56"/>
    </location>
</feature>
<dbReference type="PANTHER" id="PTHR48111">
    <property type="entry name" value="REGULATOR OF RPOS"/>
    <property type="match status" value="1"/>
</dbReference>
<dbReference type="Proteomes" id="UP001453229">
    <property type="component" value="Chromosome"/>
</dbReference>
<evidence type="ECO:0000256" key="1">
    <source>
        <dbReference type="ARBA" id="ARBA00022553"/>
    </source>
</evidence>
<dbReference type="Pfam" id="PF00486">
    <property type="entry name" value="Trans_reg_C"/>
    <property type="match status" value="1"/>
</dbReference>
<name>A0ABZ3CZA5_9GAMM</name>
<keyword evidence="4 7" id="KW-0238">DNA-binding</keyword>
<gene>
    <name evidence="10" type="ORF">AAGT95_10565</name>
</gene>